<organism evidence="2 3">
    <name type="scientific">Clitoria ternatea</name>
    <name type="common">Butterfly pea</name>
    <dbReference type="NCBI Taxonomy" id="43366"/>
    <lineage>
        <taxon>Eukaryota</taxon>
        <taxon>Viridiplantae</taxon>
        <taxon>Streptophyta</taxon>
        <taxon>Embryophyta</taxon>
        <taxon>Tracheophyta</taxon>
        <taxon>Spermatophyta</taxon>
        <taxon>Magnoliopsida</taxon>
        <taxon>eudicotyledons</taxon>
        <taxon>Gunneridae</taxon>
        <taxon>Pentapetalae</taxon>
        <taxon>rosids</taxon>
        <taxon>fabids</taxon>
        <taxon>Fabales</taxon>
        <taxon>Fabaceae</taxon>
        <taxon>Papilionoideae</taxon>
        <taxon>50 kb inversion clade</taxon>
        <taxon>NPAAA clade</taxon>
        <taxon>indigoferoid/millettioid clade</taxon>
        <taxon>Phaseoleae</taxon>
        <taxon>Clitoria</taxon>
    </lineage>
</organism>
<evidence type="ECO:0000313" key="3">
    <source>
        <dbReference type="Proteomes" id="UP001359559"/>
    </source>
</evidence>
<evidence type="ECO:0000313" key="2">
    <source>
        <dbReference type="EMBL" id="KAK7286780.1"/>
    </source>
</evidence>
<proteinExistence type="predicted"/>
<evidence type="ECO:0000313" key="1">
    <source>
        <dbReference type="EMBL" id="KAK7286778.1"/>
    </source>
</evidence>
<accession>A0AAN9IUU5</accession>
<keyword evidence="3" id="KW-1185">Reference proteome</keyword>
<comment type="caution">
    <text evidence="2">The sequence shown here is derived from an EMBL/GenBank/DDBJ whole genome shotgun (WGS) entry which is preliminary data.</text>
</comment>
<gene>
    <name evidence="1" type="ORF">RJT34_22009</name>
    <name evidence="2" type="ORF">RJT34_22011</name>
</gene>
<dbReference type="AlphaFoldDB" id="A0AAN9IUU5"/>
<reference evidence="2 3" key="1">
    <citation type="submission" date="2024-01" db="EMBL/GenBank/DDBJ databases">
        <title>The genomes of 5 underutilized Papilionoideae crops provide insights into root nodulation and disease resistance.</title>
        <authorList>
            <person name="Yuan L."/>
        </authorList>
    </citation>
    <scope>NUCLEOTIDE SEQUENCE [LARGE SCALE GENOMIC DNA]</scope>
    <source>
        <strain evidence="2">LY-2023</strain>
        <tissue evidence="2">Leaf</tissue>
    </source>
</reference>
<name>A0AAN9IUU5_CLITE</name>
<dbReference type="Proteomes" id="UP001359559">
    <property type="component" value="Unassembled WGS sequence"/>
</dbReference>
<protein>
    <submittedName>
        <fullName evidence="2">Uncharacterized protein</fullName>
    </submittedName>
</protein>
<dbReference type="EMBL" id="JAYKXN010000005">
    <property type="protein sequence ID" value="KAK7286778.1"/>
    <property type="molecule type" value="Genomic_DNA"/>
</dbReference>
<dbReference type="EMBL" id="JAYKXN010000005">
    <property type="protein sequence ID" value="KAK7286780.1"/>
    <property type="molecule type" value="Genomic_DNA"/>
</dbReference>
<sequence>MQFPGLFIQHTNGHKTIVQCQQEAKTYAEMMIYQKLQGSSLIGEGITLDSMKMGSTAADLQRADELEAGGN</sequence>